<dbReference type="EMBL" id="CP031045">
    <property type="protein sequence ID" value="QDZ24103.1"/>
    <property type="molecule type" value="Genomic_DNA"/>
</dbReference>
<evidence type="ECO:0000256" key="1">
    <source>
        <dbReference type="ARBA" id="ARBA00004477"/>
    </source>
</evidence>
<evidence type="ECO:0000256" key="3">
    <source>
        <dbReference type="ARBA" id="ARBA00012132"/>
    </source>
</evidence>
<evidence type="ECO:0000256" key="4">
    <source>
        <dbReference type="ARBA" id="ARBA00022679"/>
    </source>
</evidence>
<accession>A0A5B8MUB0</accession>
<evidence type="ECO:0000256" key="8">
    <source>
        <dbReference type="ARBA" id="ARBA00022989"/>
    </source>
</evidence>
<feature type="transmembrane region" description="Helical" evidence="10">
    <location>
        <begin position="352"/>
        <end position="376"/>
    </location>
</feature>
<dbReference type="InterPro" id="IPR032974">
    <property type="entry name" value="Polypren_kinase"/>
</dbReference>
<protein>
    <recommendedName>
        <fullName evidence="3">dolichol kinase</fullName>
        <ecNumber evidence="3">2.7.1.108</ecNumber>
    </recommendedName>
</protein>
<keyword evidence="5 10" id="KW-0812">Transmembrane</keyword>
<feature type="transmembrane region" description="Helical" evidence="10">
    <location>
        <begin position="277"/>
        <end position="297"/>
    </location>
</feature>
<comment type="similarity">
    <text evidence="2">Belongs to the polyprenol kinase family.</text>
</comment>
<keyword evidence="6" id="KW-0418">Kinase</keyword>
<dbReference type="PANTHER" id="PTHR13205:SF15">
    <property type="entry name" value="DOLICHOL KINASE"/>
    <property type="match status" value="1"/>
</dbReference>
<keyword evidence="4" id="KW-0808">Transferase</keyword>
<evidence type="ECO:0000256" key="5">
    <source>
        <dbReference type="ARBA" id="ARBA00022692"/>
    </source>
</evidence>
<keyword evidence="8 10" id="KW-1133">Transmembrane helix</keyword>
<dbReference type="PANTHER" id="PTHR13205">
    <property type="entry name" value="TRANSMEMBRANE PROTEIN 15-RELATED"/>
    <property type="match status" value="1"/>
</dbReference>
<proteinExistence type="inferred from homology"/>
<evidence type="ECO:0000256" key="2">
    <source>
        <dbReference type="ARBA" id="ARBA00010794"/>
    </source>
</evidence>
<dbReference type="STRING" id="1764295.A0A5B8MUB0"/>
<dbReference type="EC" id="2.7.1.108" evidence="3"/>
<name>A0A5B8MUB0_9CHLO</name>
<feature type="transmembrane region" description="Helical" evidence="10">
    <location>
        <begin position="234"/>
        <end position="257"/>
    </location>
</feature>
<evidence type="ECO:0000256" key="9">
    <source>
        <dbReference type="ARBA" id="ARBA00023136"/>
    </source>
</evidence>
<organism evidence="11 12">
    <name type="scientific">Chloropicon primus</name>
    <dbReference type="NCBI Taxonomy" id="1764295"/>
    <lineage>
        <taxon>Eukaryota</taxon>
        <taxon>Viridiplantae</taxon>
        <taxon>Chlorophyta</taxon>
        <taxon>Chloropicophyceae</taxon>
        <taxon>Chloropicales</taxon>
        <taxon>Chloropicaceae</taxon>
        <taxon>Chloropicon</taxon>
    </lineage>
</organism>
<dbReference type="Proteomes" id="UP000316726">
    <property type="component" value="Chromosome 12"/>
</dbReference>
<dbReference type="GO" id="GO:0004168">
    <property type="term" value="F:dolichol kinase activity"/>
    <property type="evidence" value="ECO:0007669"/>
    <property type="project" value="UniProtKB-EC"/>
</dbReference>
<evidence type="ECO:0000256" key="10">
    <source>
        <dbReference type="SAM" id="Phobius"/>
    </source>
</evidence>
<keyword evidence="12" id="KW-1185">Reference proteome</keyword>
<evidence type="ECO:0000313" key="11">
    <source>
        <dbReference type="EMBL" id="QDZ24103.1"/>
    </source>
</evidence>
<feature type="transmembrane region" description="Helical" evidence="10">
    <location>
        <begin position="556"/>
        <end position="575"/>
    </location>
</feature>
<comment type="subcellular location">
    <subcellularLocation>
        <location evidence="1">Endoplasmic reticulum membrane</location>
        <topology evidence="1">Multi-pass membrane protein</topology>
    </subcellularLocation>
</comment>
<evidence type="ECO:0000256" key="7">
    <source>
        <dbReference type="ARBA" id="ARBA00022824"/>
    </source>
</evidence>
<feature type="transmembrane region" description="Helical" evidence="10">
    <location>
        <begin position="457"/>
        <end position="478"/>
    </location>
</feature>
<dbReference type="OrthoDB" id="377083at2759"/>
<gene>
    <name evidence="11" type="ORF">A3770_12p66210</name>
</gene>
<dbReference type="AlphaFoldDB" id="A0A5B8MUB0"/>
<feature type="transmembrane region" description="Helical" evidence="10">
    <location>
        <begin position="157"/>
        <end position="178"/>
    </location>
</feature>
<keyword evidence="9 10" id="KW-0472">Membrane</keyword>
<feature type="transmembrane region" description="Helical" evidence="10">
    <location>
        <begin position="309"/>
        <end position="332"/>
    </location>
</feature>
<reference evidence="11 12" key="1">
    <citation type="submission" date="2018-07" db="EMBL/GenBank/DDBJ databases">
        <title>The complete nuclear genome of the prasinophyte Chloropicon primus (CCMP1205).</title>
        <authorList>
            <person name="Pombert J.-F."/>
            <person name="Otis C."/>
            <person name="Turmel M."/>
            <person name="Lemieux C."/>
        </authorList>
    </citation>
    <scope>NUCLEOTIDE SEQUENCE [LARGE SCALE GENOMIC DNA]</scope>
    <source>
        <strain evidence="11 12">CCMP1205</strain>
    </source>
</reference>
<dbReference type="GO" id="GO:0005789">
    <property type="term" value="C:endoplasmic reticulum membrane"/>
    <property type="evidence" value="ECO:0007669"/>
    <property type="project" value="UniProtKB-SubCell"/>
</dbReference>
<feature type="transmembrane region" description="Helical" evidence="10">
    <location>
        <begin position="498"/>
        <end position="520"/>
    </location>
</feature>
<keyword evidence="7" id="KW-0256">Endoplasmic reticulum</keyword>
<evidence type="ECO:0000256" key="6">
    <source>
        <dbReference type="ARBA" id="ARBA00022777"/>
    </source>
</evidence>
<dbReference type="GO" id="GO:0043048">
    <property type="term" value="P:dolichyl monophosphate biosynthetic process"/>
    <property type="evidence" value="ECO:0007669"/>
    <property type="project" value="TreeGrafter"/>
</dbReference>
<evidence type="ECO:0000313" key="12">
    <source>
        <dbReference type="Proteomes" id="UP000316726"/>
    </source>
</evidence>
<sequence>MRECLPFLRSSGGESVVLALGTLYATYCLYSFYNGAASVAVVGEPSEVHVSAVTSLTLSLGCAAALAGAIDAEEGSPQGHLLGTFTLATLAGASRANAERDGSRLMPELLGTFVSLSVAASNWKHARALGASAGIQAACLISVAQALGHLHHLQETYTWFTTICIPLAYFCSELGLLAKGRFQVASGDALLISNGCVCVVLWCLMDWHSRWFVPPGGDVWDHPSPRSSGTPPRFWTLVTWVLAPLGGILPFELGWHFPWFFEDQEPPSAAAPCAGGVKVLVQGQLLFASVMFIALVMRLSGSHHQDLRSVVTAAAICFLIALQYVVGMLGLVEAFRTADLLLLGVESNVRLLLFWFCVVCIAIPAIALVATGGYVANIVVRKLFHVAALAVFASAVHTHAQSGGAEGAGQAVPLLRFCSASVLCALVLCEFVRIQCKESSISERMTSFFGRFTDSRDSGTLILSHLSLLLGLSVPFWFNIRAASSDDRAQTEEADLLLLSSGILALGIADVLGVLVGKNFGRLAICRGSKKTLEGTCAAILGTVAFALTWDRMVGGQLIGSTPTFVALCVGMCLLEAFTPHLDNLYIPLFFFTMVLLSKL</sequence>